<evidence type="ECO:0000256" key="2">
    <source>
        <dbReference type="ARBA" id="ARBA00010992"/>
    </source>
</evidence>
<dbReference type="PROSITE" id="PS50850">
    <property type="entry name" value="MFS"/>
    <property type="match status" value="1"/>
</dbReference>
<dbReference type="GO" id="GO:0016020">
    <property type="term" value="C:membrane"/>
    <property type="evidence" value="ECO:0007669"/>
    <property type="project" value="UniProtKB-SubCell"/>
</dbReference>
<protein>
    <submittedName>
        <fullName evidence="10">MFS transporter</fullName>
    </submittedName>
</protein>
<dbReference type="PANTHER" id="PTHR23511:SF34">
    <property type="entry name" value="SYNAPTIC VESICLE GLYCOPROTEIN 2"/>
    <property type="match status" value="1"/>
</dbReference>
<evidence type="ECO:0000256" key="8">
    <source>
        <dbReference type="SAM" id="Phobius"/>
    </source>
</evidence>
<dbReference type="InterPro" id="IPR005828">
    <property type="entry name" value="MFS_sugar_transport-like"/>
</dbReference>
<feature type="transmembrane region" description="Helical" evidence="8">
    <location>
        <begin position="294"/>
        <end position="314"/>
    </location>
</feature>
<dbReference type="SUPFAM" id="SSF103473">
    <property type="entry name" value="MFS general substrate transporter"/>
    <property type="match status" value="1"/>
</dbReference>
<evidence type="ECO:0000256" key="7">
    <source>
        <dbReference type="SAM" id="MobiDB-lite"/>
    </source>
</evidence>
<evidence type="ECO:0000256" key="6">
    <source>
        <dbReference type="ARBA" id="ARBA00023136"/>
    </source>
</evidence>
<dbReference type="GO" id="GO:0022857">
    <property type="term" value="F:transmembrane transporter activity"/>
    <property type="evidence" value="ECO:0007669"/>
    <property type="project" value="InterPro"/>
</dbReference>
<evidence type="ECO:0000259" key="9">
    <source>
        <dbReference type="PROSITE" id="PS50850"/>
    </source>
</evidence>
<dbReference type="Pfam" id="PF00083">
    <property type="entry name" value="Sugar_tr"/>
    <property type="match status" value="1"/>
</dbReference>
<gene>
    <name evidence="10" type="ORF">DDK22_25600</name>
</gene>
<dbReference type="InterPro" id="IPR020846">
    <property type="entry name" value="MFS_dom"/>
</dbReference>
<dbReference type="AlphaFoldDB" id="A0A367PDK1"/>
<keyword evidence="3" id="KW-0813">Transport</keyword>
<feature type="transmembrane region" description="Helical" evidence="8">
    <location>
        <begin position="359"/>
        <end position="379"/>
    </location>
</feature>
<evidence type="ECO:0000256" key="1">
    <source>
        <dbReference type="ARBA" id="ARBA00004141"/>
    </source>
</evidence>
<feature type="transmembrane region" description="Helical" evidence="8">
    <location>
        <begin position="385"/>
        <end position="406"/>
    </location>
</feature>
<evidence type="ECO:0000256" key="4">
    <source>
        <dbReference type="ARBA" id="ARBA00022692"/>
    </source>
</evidence>
<feature type="transmembrane region" description="Helical" evidence="8">
    <location>
        <begin position="447"/>
        <end position="466"/>
    </location>
</feature>
<feature type="transmembrane region" description="Helical" evidence="8">
    <location>
        <begin position="117"/>
        <end position="137"/>
    </location>
</feature>
<organism evidence="10 11">
    <name type="scientific">Cupriavidus necator</name>
    <name type="common">Alcaligenes eutrophus</name>
    <name type="synonym">Ralstonia eutropha</name>
    <dbReference type="NCBI Taxonomy" id="106590"/>
    <lineage>
        <taxon>Bacteria</taxon>
        <taxon>Pseudomonadati</taxon>
        <taxon>Pseudomonadota</taxon>
        <taxon>Betaproteobacteria</taxon>
        <taxon>Burkholderiales</taxon>
        <taxon>Burkholderiaceae</taxon>
        <taxon>Cupriavidus</taxon>
    </lineage>
</organism>
<feature type="transmembrane region" description="Helical" evidence="8">
    <location>
        <begin position="173"/>
        <end position="196"/>
    </location>
</feature>
<name>A0A367PDK1_CUPNE</name>
<comment type="caution">
    <text evidence="10">The sequence shown here is derived from an EMBL/GenBank/DDBJ whole genome shotgun (WGS) entry which is preliminary data.</text>
</comment>
<comment type="similarity">
    <text evidence="2">Belongs to the major facilitator superfamily. Sugar transporter (TC 2.A.1.1) family.</text>
</comment>
<sequence length="481" mass="52165">MDTTTVAPMYNSGRSDAASTAPFDPRRQAAQLLFRIENVPFSRWHTKARIVMGSATLFDAFDALSLAFVMPVLVGLWHLSPGEIGVLIAAGYLGQVIGALCFGWLAERLGRVPSASVTVGLMSVMSVACAFAGNFHLLFLCRFIQGIGVGGEVPVAATYINELSQAHGRGRFFLLYELIFPVGLMLAAQVGAFLVPRFGWEYMFLVGGIPGLVVALLIMRLPESPRWLIGKGRFDDAERVIAEIEASTPKRNFDPQHNAAETDRRISELYEGLHSQKKGNWKELFSPFYRGRTVVVWLLWASSYFVANGINNWLPSLYKTVYHLPLQESLHMASLSNVLSTCAVLVCALSVDRVGRRRWAMGCFVVSGILLAVLGALGAASPWSVMLLASSAYAVMGSATVLLYLYTPEIYPTRIRAIGTGLATSWLRAASAIAPAVVGMVLTGQGIATVFLMFAGACVVGLVAACRMTETTNRPLEEISP</sequence>
<feature type="transmembrane region" description="Helical" evidence="8">
    <location>
        <begin position="334"/>
        <end position="352"/>
    </location>
</feature>
<proteinExistence type="inferred from homology"/>
<accession>A0A367PDK1</accession>
<keyword evidence="5 8" id="KW-1133">Transmembrane helix</keyword>
<dbReference type="InterPro" id="IPR005829">
    <property type="entry name" value="Sugar_transporter_CS"/>
</dbReference>
<evidence type="ECO:0000313" key="10">
    <source>
        <dbReference type="EMBL" id="RCJ05633.1"/>
    </source>
</evidence>
<dbReference type="Gene3D" id="1.20.1250.20">
    <property type="entry name" value="MFS general substrate transporter like domains"/>
    <property type="match status" value="1"/>
</dbReference>
<evidence type="ECO:0000256" key="3">
    <source>
        <dbReference type="ARBA" id="ARBA00022448"/>
    </source>
</evidence>
<comment type="subcellular location">
    <subcellularLocation>
        <location evidence="1">Membrane</location>
        <topology evidence="1">Multi-pass membrane protein</topology>
    </subcellularLocation>
</comment>
<feature type="transmembrane region" description="Helical" evidence="8">
    <location>
        <begin position="202"/>
        <end position="221"/>
    </location>
</feature>
<feature type="region of interest" description="Disordered" evidence="7">
    <location>
        <begin position="1"/>
        <end position="21"/>
    </location>
</feature>
<dbReference type="PROSITE" id="PS00217">
    <property type="entry name" value="SUGAR_TRANSPORT_2"/>
    <property type="match status" value="1"/>
</dbReference>
<keyword evidence="4 8" id="KW-0812">Transmembrane</keyword>
<feature type="transmembrane region" description="Helical" evidence="8">
    <location>
        <begin position="418"/>
        <end position="441"/>
    </location>
</feature>
<reference evidence="10 11" key="1">
    <citation type="submission" date="2018-04" db="EMBL/GenBank/DDBJ databases">
        <title>Cupriavidus necator CR12 genome sequencing and assembly.</title>
        <authorList>
            <person name="Ben Fekih I."/>
            <person name="Mazhar H.S."/>
            <person name="Bello S.K."/>
            <person name="Rensing C."/>
        </authorList>
    </citation>
    <scope>NUCLEOTIDE SEQUENCE [LARGE SCALE GENOMIC DNA]</scope>
    <source>
        <strain evidence="10 11">CR12</strain>
    </source>
</reference>
<dbReference type="EMBL" id="QDHA01000068">
    <property type="protein sequence ID" value="RCJ05633.1"/>
    <property type="molecule type" value="Genomic_DNA"/>
</dbReference>
<keyword evidence="6 8" id="KW-0472">Membrane</keyword>
<feature type="transmembrane region" description="Helical" evidence="8">
    <location>
        <begin position="57"/>
        <end position="78"/>
    </location>
</feature>
<dbReference type="Proteomes" id="UP000253501">
    <property type="component" value="Unassembled WGS sequence"/>
</dbReference>
<feature type="domain" description="Major facilitator superfamily (MFS) profile" evidence="9">
    <location>
        <begin position="48"/>
        <end position="473"/>
    </location>
</feature>
<dbReference type="PANTHER" id="PTHR23511">
    <property type="entry name" value="SYNAPTIC VESICLE GLYCOPROTEIN 2"/>
    <property type="match status" value="1"/>
</dbReference>
<feature type="compositionally biased region" description="Polar residues" evidence="7">
    <location>
        <begin position="1"/>
        <end position="18"/>
    </location>
</feature>
<dbReference type="InterPro" id="IPR036259">
    <property type="entry name" value="MFS_trans_sf"/>
</dbReference>
<dbReference type="CDD" id="cd17316">
    <property type="entry name" value="MFS_SV2_like"/>
    <property type="match status" value="1"/>
</dbReference>
<evidence type="ECO:0000313" key="11">
    <source>
        <dbReference type="Proteomes" id="UP000253501"/>
    </source>
</evidence>
<evidence type="ECO:0000256" key="5">
    <source>
        <dbReference type="ARBA" id="ARBA00022989"/>
    </source>
</evidence>
<feature type="transmembrane region" description="Helical" evidence="8">
    <location>
        <begin position="84"/>
        <end position="105"/>
    </location>
</feature>